<accession>A0ABU4J7X3</accession>
<dbReference type="InterPro" id="IPR001387">
    <property type="entry name" value="Cro/C1-type_HTH"/>
</dbReference>
<dbReference type="Pfam" id="PF01381">
    <property type="entry name" value="HTH_3"/>
    <property type="match status" value="1"/>
</dbReference>
<dbReference type="Pfam" id="PF07883">
    <property type="entry name" value="Cupin_2"/>
    <property type="match status" value="1"/>
</dbReference>
<dbReference type="PANTHER" id="PTHR46797:SF1">
    <property type="entry name" value="METHYLPHOSPHONATE SYNTHASE"/>
    <property type="match status" value="1"/>
</dbReference>
<feature type="domain" description="HTH cro/C1-type" evidence="2">
    <location>
        <begin position="7"/>
        <end position="61"/>
    </location>
</feature>
<dbReference type="RefSeq" id="WP_318757672.1">
    <property type="nucleotide sequence ID" value="NZ_JAWUZT010000037.1"/>
</dbReference>
<dbReference type="InterPro" id="IPR013096">
    <property type="entry name" value="Cupin_2"/>
</dbReference>
<dbReference type="EMBL" id="JAWUZT010000037">
    <property type="protein sequence ID" value="MDW8517040.1"/>
    <property type="molecule type" value="Genomic_DNA"/>
</dbReference>
<dbReference type="Proteomes" id="UP001284771">
    <property type="component" value="Unassembled WGS sequence"/>
</dbReference>
<gene>
    <name evidence="3" type="ORF">RIB56_12950</name>
</gene>
<evidence type="ECO:0000313" key="3">
    <source>
        <dbReference type="EMBL" id="MDW8517040.1"/>
    </source>
</evidence>
<dbReference type="InterPro" id="IPR014710">
    <property type="entry name" value="RmlC-like_jellyroll"/>
</dbReference>
<evidence type="ECO:0000313" key="4">
    <source>
        <dbReference type="Proteomes" id="UP001284771"/>
    </source>
</evidence>
<organism evidence="3 4">
    <name type="scientific">Priestia flexa</name>
    <dbReference type="NCBI Taxonomy" id="86664"/>
    <lineage>
        <taxon>Bacteria</taxon>
        <taxon>Bacillati</taxon>
        <taxon>Bacillota</taxon>
        <taxon>Bacilli</taxon>
        <taxon>Bacillales</taxon>
        <taxon>Bacillaceae</taxon>
        <taxon>Priestia</taxon>
    </lineage>
</organism>
<evidence type="ECO:0000259" key="2">
    <source>
        <dbReference type="PROSITE" id="PS50943"/>
    </source>
</evidence>
<dbReference type="Gene3D" id="2.60.120.10">
    <property type="entry name" value="Jelly Rolls"/>
    <property type="match status" value="1"/>
</dbReference>
<keyword evidence="1" id="KW-0238">DNA-binding</keyword>
<dbReference type="SMART" id="SM00530">
    <property type="entry name" value="HTH_XRE"/>
    <property type="match status" value="1"/>
</dbReference>
<protein>
    <submittedName>
        <fullName evidence="3">XRE family transcriptional regulator</fullName>
    </submittedName>
</protein>
<dbReference type="PROSITE" id="PS50943">
    <property type="entry name" value="HTH_CROC1"/>
    <property type="match status" value="1"/>
</dbReference>
<dbReference type="CDD" id="cd02209">
    <property type="entry name" value="cupin_XRE_C"/>
    <property type="match status" value="1"/>
</dbReference>
<dbReference type="CDD" id="cd00093">
    <property type="entry name" value="HTH_XRE"/>
    <property type="match status" value="1"/>
</dbReference>
<dbReference type="SUPFAM" id="SSF51182">
    <property type="entry name" value="RmlC-like cupins"/>
    <property type="match status" value="1"/>
</dbReference>
<dbReference type="Gene3D" id="1.10.260.40">
    <property type="entry name" value="lambda repressor-like DNA-binding domains"/>
    <property type="match status" value="1"/>
</dbReference>
<name>A0ABU4J7X3_9BACI</name>
<dbReference type="SUPFAM" id="SSF47413">
    <property type="entry name" value="lambda repressor-like DNA-binding domains"/>
    <property type="match status" value="1"/>
</dbReference>
<dbReference type="InterPro" id="IPR011051">
    <property type="entry name" value="RmlC_Cupin_sf"/>
</dbReference>
<dbReference type="PANTHER" id="PTHR46797">
    <property type="entry name" value="HTH-TYPE TRANSCRIPTIONAL REGULATOR"/>
    <property type="match status" value="1"/>
</dbReference>
<comment type="caution">
    <text evidence="3">The sequence shown here is derived from an EMBL/GenBank/DDBJ whole genome shotgun (WGS) entry which is preliminary data.</text>
</comment>
<sequence length="188" mass="21736">MEFSTNVKNLRKLKGYTLEELAEKSGVSKSMLSQIERGDKNPTINVASQIAEALDETISSLLGEKQKRSVSIVRLHERLVYKDENTKFERHLLSPPTNDIEFILNKIPSLKETGIFPPHKKGVEEYIYVARGKLQVELGEEPQIYTLEEGDSIYFEADINHRFVNLSEEECNYFLIINSTKKIYKQFY</sequence>
<keyword evidence="4" id="KW-1185">Reference proteome</keyword>
<dbReference type="InterPro" id="IPR050807">
    <property type="entry name" value="TransReg_Diox_bact_type"/>
</dbReference>
<dbReference type="InterPro" id="IPR010982">
    <property type="entry name" value="Lambda_DNA-bd_dom_sf"/>
</dbReference>
<reference evidence="4" key="1">
    <citation type="submission" date="2023-07" db="EMBL/GenBank/DDBJ databases">
        <title>Draft genomic sequences of Priestia flexa CCM isolated from the soil of an abandoned mine contaminated by free cyanide in the high Andean zone of Tacna, Peru.</title>
        <authorList>
            <person name="Caceda Quiroz C.J."/>
            <person name="Maraza Chooque G.J."/>
            <person name="Fora Quispe G.L."/>
            <person name="Carpio Mamani M."/>
        </authorList>
    </citation>
    <scope>NUCLEOTIDE SEQUENCE [LARGE SCALE GENOMIC DNA]</scope>
    <source>
        <strain evidence="4">CCM</strain>
    </source>
</reference>
<proteinExistence type="predicted"/>
<evidence type="ECO:0000256" key="1">
    <source>
        <dbReference type="ARBA" id="ARBA00023125"/>
    </source>
</evidence>